<dbReference type="AlphaFoldDB" id="A0A2M7G262"/>
<dbReference type="InterPro" id="IPR036513">
    <property type="entry name" value="STAS_dom_sf"/>
</dbReference>
<comment type="caution">
    <text evidence="1">The sequence shown here is derived from an EMBL/GenBank/DDBJ whole genome shotgun (WGS) entry which is preliminary data.</text>
</comment>
<dbReference type="EMBL" id="PFFQ01000042">
    <property type="protein sequence ID" value="PIW15871.1"/>
    <property type="molecule type" value="Genomic_DNA"/>
</dbReference>
<reference evidence="1 2" key="1">
    <citation type="submission" date="2017-09" db="EMBL/GenBank/DDBJ databases">
        <title>Depth-based differentiation of microbial function through sediment-hosted aquifers and enrichment of novel symbionts in the deep terrestrial subsurface.</title>
        <authorList>
            <person name="Probst A.J."/>
            <person name="Ladd B."/>
            <person name="Jarett J.K."/>
            <person name="Geller-Mcgrath D.E."/>
            <person name="Sieber C.M."/>
            <person name="Emerson J.B."/>
            <person name="Anantharaman K."/>
            <person name="Thomas B.C."/>
            <person name="Malmstrom R."/>
            <person name="Stieglmeier M."/>
            <person name="Klingl A."/>
            <person name="Woyke T."/>
            <person name="Ryan C.M."/>
            <person name="Banfield J.F."/>
        </authorList>
    </citation>
    <scope>NUCLEOTIDE SEQUENCE [LARGE SCALE GENOMIC DNA]</scope>
    <source>
        <strain evidence="1">CG17_big_fil_post_rev_8_21_14_2_50_48_46</strain>
    </source>
</reference>
<proteinExistence type="predicted"/>
<organism evidence="1 2">
    <name type="scientific">bacterium (Candidatus Blackallbacteria) CG17_big_fil_post_rev_8_21_14_2_50_48_46</name>
    <dbReference type="NCBI Taxonomy" id="2014261"/>
    <lineage>
        <taxon>Bacteria</taxon>
        <taxon>Candidatus Blackallbacteria</taxon>
    </lineage>
</organism>
<accession>A0A2M7G262</accession>
<evidence type="ECO:0008006" key="3">
    <source>
        <dbReference type="Google" id="ProtNLM"/>
    </source>
</evidence>
<protein>
    <recommendedName>
        <fullName evidence="3">STAS domain-containing protein</fullName>
    </recommendedName>
</protein>
<evidence type="ECO:0000313" key="1">
    <source>
        <dbReference type="EMBL" id="PIW15871.1"/>
    </source>
</evidence>
<dbReference type="Proteomes" id="UP000231019">
    <property type="component" value="Unassembled WGS sequence"/>
</dbReference>
<evidence type="ECO:0000313" key="2">
    <source>
        <dbReference type="Proteomes" id="UP000231019"/>
    </source>
</evidence>
<gene>
    <name evidence="1" type="ORF">COW36_15485</name>
</gene>
<name>A0A2M7G262_9BACT</name>
<sequence>MHLVIRQSSPGQVHLELHGGIDQHDVDIFLHECLALLQAGWRNFSVDFSSCLRFDESLLKVFRPLQEQGAVWHFIAPQPKLFHHLQQLRFEVSLHDLVSSAEKTGSNLIMPF</sequence>
<dbReference type="SUPFAM" id="SSF52091">
    <property type="entry name" value="SpoIIaa-like"/>
    <property type="match status" value="1"/>
</dbReference>